<evidence type="ECO:0000313" key="13">
    <source>
        <dbReference type="EMBL" id="CAD7621918.1"/>
    </source>
</evidence>
<organism evidence="13">
    <name type="scientific">Medioppia subpectinata</name>
    <dbReference type="NCBI Taxonomy" id="1979941"/>
    <lineage>
        <taxon>Eukaryota</taxon>
        <taxon>Metazoa</taxon>
        <taxon>Ecdysozoa</taxon>
        <taxon>Arthropoda</taxon>
        <taxon>Chelicerata</taxon>
        <taxon>Arachnida</taxon>
        <taxon>Acari</taxon>
        <taxon>Acariformes</taxon>
        <taxon>Sarcoptiformes</taxon>
        <taxon>Oribatida</taxon>
        <taxon>Brachypylina</taxon>
        <taxon>Oppioidea</taxon>
        <taxon>Oppiidae</taxon>
        <taxon>Medioppia</taxon>
    </lineage>
</organism>
<dbReference type="PANTHER" id="PTHR24223">
    <property type="entry name" value="ATP-BINDING CASSETTE SUB-FAMILY C"/>
    <property type="match status" value="1"/>
</dbReference>
<dbReference type="GO" id="GO:0005524">
    <property type="term" value="F:ATP binding"/>
    <property type="evidence" value="ECO:0007669"/>
    <property type="project" value="UniProtKB-KW"/>
</dbReference>
<sequence length="1388" mass="156193">MMYVKWVFPVFWTGVRKNGLDADDMFRCSRHDESQRIVQRLERNWNLEREKQTPRFWRALFRTYASYYILPLTECVIRIGQPLLLGFVIDFFSNTGGVTYLQACLAAGGVCFCSALFITLHHPNLVLVMRMGMRLRSSCCTLMYKKSLKLSRASMGKTTVGQIVNLMSNDVNRFDEFSIFVSYFFIAPIQTAITVYIMYIHLSYWCFVGVVLLLLFIPFQSFMGKQFSKVRLMTAQLTDNRLRLMSEIISGMRVIKMYSWEQSFADLVAEARKSEVRRIRMACFLKAINLSVFFVASRIILFACFITYVLTGNVLTAKAVFVTMALFNTLRITMTWLFPQAIALGAELLVSCRRIQTYLELEEMDLKSLKLNENEMQLRAKQSPELNINSITAKWSDDSPHPNLQNISVHLRPGDLLAVIGPVGAGKSSLLMTILKELPVLSGSVETVGSISYASQEPWSFNNSVRNNILFGTEYNESRYKRVVEVSALERDFQLFPFGDKTLVGERGVSLSGGQKARITLARALYRNSDIVLMDDPLSAVDTSSTVPKLRHRINGRPVECCIAMIVIIMITNKCIVDYLCDKIRILVTHQIQFIRKATQILVLNDEGKCLGLGSYDELQSRGLDFMSILKDQEKEADDKAVAQQRDLIVRTISANTADGNEGCDDESRVDEPMIAPQICEENREIGSIERRVYWEYAKAGAGPLLLMVTLMATIISQNKTSEQIDHDQQNKDVIIYSSLIAALFATALIRVNTWYMMCMRASVNLHNSIFSTLLRTPISFFDNNPVGRILNRFTNDMGTVDEMLPSISYELNMCITSVIGIVVVVSIVNPYLIIAALFLIMVGLLVRVVYIKSARDIQRLGGVAKSPIFSHVSTTLNGLASVRAYGTQAEFERQFSIYQDDHTAMWFMKLCTQRVLAIVMDWFCVVYIVVVSVVLMVFYENIGGGSAGLALSSALMLTGMAQWGVRQSAELESQMTSVERIIEYSRLPQEAALTAHDSHKPPPDWPQKGQIELKDMSLCYEGSDKPVLKNLSCFTFTVPYLIIAPIQTTIAIYIMYGYLSYYCFVGVGLLALLIPFQAFMGKLFSKLRFTTAQLTDNRLKLMNEIITGMRAIKMYAWEQSFARLVATARKSEVGRIRVGCFLYAINLSIFYAASHIILFAVFITYVLTGRGLTYNTIRCIHNIRTDGLTMTSKFPDAIQDVAEMLVTCRRIQTFLELDERDVNSGNKTNVLTKSAKNGKQLPEIFVNNITAKWSDESPFPNLHNISFNLKPGDLLAVIGPVGAGKSSLLMTILEELPLLSGNIETVGSISYACQESWSFNTSVQNNILFGTDYNESRYKRVVEVCALKQDFELFPFGDKTLVGERGVQLSGGQKARITLASRMSGAG</sequence>
<dbReference type="Pfam" id="PF00005">
    <property type="entry name" value="ABC_tran"/>
    <property type="match status" value="2"/>
</dbReference>
<reference evidence="13" key="1">
    <citation type="submission" date="2020-11" db="EMBL/GenBank/DDBJ databases">
        <authorList>
            <person name="Tran Van P."/>
        </authorList>
    </citation>
    <scope>NUCLEOTIDE SEQUENCE</scope>
</reference>
<dbReference type="FunFam" id="1.20.1560.10:FF:000026">
    <property type="entry name" value="Multidrug resistance-associated protein lethal(2)03659"/>
    <property type="match status" value="1"/>
</dbReference>
<feature type="domain" description="ABC transmembrane type-1" evidence="12">
    <location>
        <begin position="1035"/>
        <end position="1170"/>
    </location>
</feature>
<feature type="transmembrane region" description="Helical" evidence="10">
    <location>
        <begin position="832"/>
        <end position="851"/>
    </location>
</feature>
<evidence type="ECO:0000259" key="11">
    <source>
        <dbReference type="PROSITE" id="PS50893"/>
    </source>
</evidence>
<dbReference type="GO" id="GO:0016020">
    <property type="term" value="C:membrane"/>
    <property type="evidence" value="ECO:0007669"/>
    <property type="project" value="UniProtKB-SubCell"/>
</dbReference>
<evidence type="ECO:0000259" key="12">
    <source>
        <dbReference type="PROSITE" id="PS50929"/>
    </source>
</evidence>
<dbReference type="Gene3D" id="1.20.1560.10">
    <property type="entry name" value="ABC transporter type 1, transmembrane domain"/>
    <property type="match status" value="3"/>
</dbReference>
<feature type="transmembrane region" description="Helical" evidence="10">
    <location>
        <begin position="736"/>
        <end position="756"/>
    </location>
</feature>
<dbReference type="SUPFAM" id="SSF90123">
    <property type="entry name" value="ABC transporter transmembrane region"/>
    <property type="match status" value="3"/>
</dbReference>
<feature type="transmembrane region" description="Helical" evidence="10">
    <location>
        <begin position="177"/>
        <end position="196"/>
    </location>
</feature>
<dbReference type="FunFam" id="3.40.50.300:FF:000973">
    <property type="entry name" value="Multidrug resistance-associated protein 4"/>
    <property type="match status" value="1"/>
</dbReference>
<feature type="domain" description="ABC transmembrane type-1" evidence="12">
    <location>
        <begin position="76"/>
        <end position="346"/>
    </location>
</feature>
<dbReference type="InterPro" id="IPR003593">
    <property type="entry name" value="AAA+_ATPase"/>
</dbReference>
<evidence type="ECO:0000313" key="14">
    <source>
        <dbReference type="Proteomes" id="UP000759131"/>
    </source>
</evidence>
<dbReference type="InterPro" id="IPR027417">
    <property type="entry name" value="P-loop_NTPase"/>
</dbReference>
<feature type="transmembrane region" description="Helical" evidence="10">
    <location>
        <begin position="1060"/>
        <end position="1080"/>
    </location>
</feature>
<feature type="domain" description="ABC transmembrane type-1" evidence="12">
    <location>
        <begin position="734"/>
        <end position="974"/>
    </location>
</feature>
<evidence type="ECO:0000256" key="6">
    <source>
        <dbReference type="ARBA" id="ARBA00022741"/>
    </source>
</evidence>
<dbReference type="Gene3D" id="3.40.50.300">
    <property type="entry name" value="P-loop containing nucleotide triphosphate hydrolases"/>
    <property type="match status" value="2"/>
</dbReference>
<keyword evidence="14" id="KW-1185">Reference proteome</keyword>
<comment type="similarity">
    <text evidence="2">Belongs to the ABC transporter superfamily. ABCC family. Conjugate transporter (TC 3.A.1.208) subfamily.</text>
</comment>
<evidence type="ECO:0000256" key="5">
    <source>
        <dbReference type="ARBA" id="ARBA00022737"/>
    </source>
</evidence>
<dbReference type="Proteomes" id="UP000759131">
    <property type="component" value="Unassembled WGS sequence"/>
</dbReference>
<dbReference type="CDD" id="cd18593">
    <property type="entry name" value="ABC_6TM_MRP4_D1_like"/>
    <property type="match status" value="1"/>
</dbReference>
<protein>
    <submittedName>
        <fullName evidence="13">Uncharacterized protein</fullName>
    </submittedName>
</protein>
<evidence type="ECO:0000256" key="7">
    <source>
        <dbReference type="ARBA" id="ARBA00022840"/>
    </source>
</evidence>
<dbReference type="EMBL" id="CAJPIZ010000824">
    <property type="protein sequence ID" value="CAG2102348.1"/>
    <property type="molecule type" value="Genomic_DNA"/>
</dbReference>
<comment type="subcellular location">
    <subcellularLocation>
        <location evidence="1">Membrane</location>
        <topology evidence="1">Multi-pass membrane protein</topology>
    </subcellularLocation>
</comment>
<dbReference type="EMBL" id="OC855399">
    <property type="protein sequence ID" value="CAD7621918.1"/>
    <property type="molecule type" value="Genomic_DNA"/>
</dbReference>
<dbReference type="PANTHER" id="PTHR24223:SF456">
    <property type="entry name" value="MULTIDRUG RESISTANCE-ASSOCIATED PROTEIN LETHAL(2)03659"/>
    <property type="match status" value="1"/>
</dbReference>
<keyword evidence="4 10" id="KW-0812">Transmembrane</keyword>
<feature type="domain" description="ABC transporter" evidence="11">
    <location>
        <begin position="386"/>
        <end position="632"/>
    </location>
</feature>
<feature type="transmembrane region" description="Helical" evidence="10">
    <location>
        <begin position="808"/>
        <end position="826"/>
    </location>
</feature>
<keyword evidence="9 10" id="KW-0472">Membrane</keyword>
<name>A0A7R9KFN8_9ACAR</name>
<feature type="transmembrane region" description="Helical" evidence="10">
    <location>
        <begin position="916"/>
        <end position="940"/>
    </location>
</feature>
<keyword evidence="7" id="KW-0067">ATP-binding</keyword>
<dbReference type="Pfam" id="PF00664">
    <property type="entry name" value="ABC_membrane"/>
    <property type="match status" value="3"/>
</dbReference>
<feature type="transmembrane region" description="Helical" evidence="10">
    <location>
        <begin position="59"/>
        <end position="80"/>
    </location>
</feature>
<keyword evidence="8 10" id="KW-1133">Transmembrane helix</keyword>
<dbReference type="GO" id="GO:0016887">
    <property type="term" value="F:ATP hydrolysis activity"/>
    <property type="evidence" value="ECO:0007669"/>
    <property type="project" value="InterPro"/>
</dbReference>
<dbReference type="PROSITE" id="PS50893">
    <property type="entry name" value="ABC_TRANSPORTER_2"/>
    <property type="match status" value="1"/>
</dbReference>
<evidence type="ECO:0000256" key="10">
    <source>
        <dbReference type="SAM" id="Phobius"/>
    </source>
</evidence>
<dbReference type="GO" id="GO:0140359">
    <property type="term" value="F:ABC-type transporter activity"/>
    <property type="evidence" value="ECO:0007669"/>
    <property type="project" value="InterPro"/>
</dbReference>
<feature type="transmembrane region" description="Helical" evidence="10">
    <location>
        <begin position="697"/>
        <end position="716"/>
    </location>
</feature>
<dbReference type="FunFam" id="1.20.1560.10:FF:000014">
    <property type="entry name" value="Multidrug resistance-associated protein member 4"/>
    <property type="match status" value="1"/>
</dbReference>
<dbReference type="SMART" id="SM00382">
    <property type="entry name" value="AAA"/>
    <property type="match status" value="1"/>
</dbReference>
<dbReference type="PROSITE" id="PS50929">
    <property type="entry name" value="ABC_TM1F"/>
    <property type="match status" value="3"/>
</dbReference>
<gene>
    <name evidence="13" type="ORF">OSB1V03_LOCUS2387</name>
</gene>
<feature type="transmembrane region" description="Helical" evidence="10">
    <location>
        <begin position="202"/>
        <end position="223"/>
    </location>
</feature>
<feature type="transmembrane region" description="Helical" evidence="10">
    <location>
        <begin position="1141"/>
        <end position="1168"/>
    </location>
</feature>
<keyword evidence="3" id="KW-0813">Transport</keyword>
<dbReference type="PROSITE" id="PS00211">
    <property type="entry name" value="ABC_TRANSPORTER_1"/>
    <property type="match status" value="1"/>
</dbReference>
<dbReference type="InterPro" id="IPR011527">
    <property type="entry name" value="ABC1_TM_dom"/>
</dbReference>
<accession>A0A7R9KFN8</accession>
<feature type="transmembrane region" description="Helical" evidence="10">
    <location>
        <begin position="287"/>
        <end position="310"/>
    </location>
</feature>
<keyword evidence="6" id="KW-0547">Nucleotide-binding</keyword>
<dbReference type="InterPro" id="IPR030240">
    <property type="entry name" value="ABCC4_TMD1"/>
</dbReference>
<evidence type="ECO:0000256" key="1">
    <source>
        <dbReference type="ARBA" id="ARBA00004141"/>
    </source>
</evidence>
<feature type="transmembrane region" description="Helical" evidence="10">
    <location>
        <begin position="100"/>
        <end position="120"/>
    </location>
</feature>
<dbReference type="InterPro" id="IPR036640">
    <property type="entry name" value="ABC1_TM_sf"/>
</dbReference>
<evidence type="ECO:0000256" key="8">
    <source>
        <dbReference type="ARBA" id="ARBA00022989"/>
    </source>
</evidence>
<evidence type="ECO:0000256" key="3">
    <source>
        <dbReference type="ARBA" id="ARBA00022448"/>
    </source>
</evidence>
<dbReference type="CDD" id="cd03250">
    <property type="entry name" value="ABCC_MRP_domain1"/>
    <property type="match status" value="1"/>
</dbReference>
<evidence type="ECO:0000256" key="4">
    <source>
        <dbReference type="ARBA" id="ARBA00022692"/>
    </source>
</evidence>
<proteinExistence type="inferred from homology"/>
<dbReference type="SUPFAM" id="SSF52540">
    <property type="entry name" value="P-loop containing nucleoside triphosphate hydrolases"/>
    <property type="match status" value="2"/>
</dbReference>
<dbReference type="InterPro" id="IPR003439">
    <property type="entry name" value="ABC_transporter-like_ATP-bd"/>
</dbReference>
<evidence type="ECO:0000256" key="2">
    <source>
        <dbReference type="ARBA" id="ARBA00009726"/>
    </source>
</evidence>
<keyword evidence="5" id="KW-0677">Repeat</keyword>
<dbReference type="InterPro" id="IPR050173">
    <property type="entry name" value="ABC_transporter_C-like"/>
</dbReference>
<evidence type="ECO:0000256" key="9">
    <source>
        <dbReference type="ARBA" id="ARBA00023136"/>
    </source>
</evidence>
<dbReference type="OrthoDB" id="6510208at2759"/>
<feature type="transmembrane region" description="Helical" evidence="10">
    <location>
        <begin position="1034"/>
        <end position="1054"/>
    </location>
</feature>
<feature type="transmembrane region" description="Helical" evidence="10">
    <location>
        <begin position="330"/>
        <end position="350"/>
    </location>
</feature>
<dbReference type="InterPro" id="IPR017871">
    <property type="entry name" value="ABC_transporter-like_CS"/>
</dbReference>